<dbReference type="AlphaFoldDB" id="A0A2S8F2R4"/>
<comment type="caution">
    <text evidence="2">The sequence shown here is derived from an EMBL/GenBank/DDBJ whole genome shotgun (WGS) entry which is preliminary data.</text>
</comment>
<keyword evidence="1" id="KW-0472">Membrane</keyword>
<organism evidence="2 3">
    <name type="scientific">Blastopirellula marina</name>
    <dbReference type="NCBI Taxonomy" id="124"/>
    <lineage>
        <taxon>Bacteria</taxon>
        <taxon>Pseudomonadati</taxon>
        <taxon>Planctomycetota</taxon>
        <taxon>Planctomycetia</taxon>
        <taxon>Pirellulales</taxon>
        <taxon>Pirellulaceae</taxon>
        <taxon>Blastopirellula</taxon>
    </lineage>
</organism>
<evidence type="ECO:0000256" key="1">
    <source>
        <dbReference type="SAM" id="Phobius"/>
    </source>
</evidence>
<dbReference type="Proteomes" id="UP000239388">
    <property type="component" value="Unassembled WGS sequence"/>
</dbReference>
<feature type="transmembrane region" description="Helical" evidence="1">
    <location>
        <begin position="62"/>
        <end position="88"/>
    </location>
</feature>
<sequence length="183" mass="20141">MADQHPSDPASRRPIQGRFTELSLSGKYVARAIAVLIAFATFVTVGLIIALTSLYQSGANPWVAAIIIGSFAAVISVPFGMIIGAVVAQIMGLSTIKWNWVPRFSITGLLVVTFFCCAAASLGYYAFNAMSESMPQRYFFIVIALAMPPLLMIIISLGRVLLRWMHRRYNPYNAEVIDDDIEM</sequence>
<reference evidence="2 3" key="1">
    <citation type="submission" date="2018-02" db="EMBL/GenBank/DDBJ databases">
        <title>Comparative genomes isolates from brazilian mangrove.</title>
        <authorList>
            <person name="Araujo J.E."/>
            <person name="Taketani R.G."/>
            <person name="Silva M.C.P."/>
            <person name="Loureco M.V."/>
            <person name="Andreote F.D."/>
        </authorList>
    </citation>
    <scope>NUCLEOTIDE SEQUENCE [LARGE SCALE GENOMIC DNA]</scope>
    <source>
        <strain evidence="2 3">NAP PRIS-MGV</strain>
    </source>
</reference>
<evidence type="ECO:0000313" key="2">
    <source>
        <dbReference type="EMBL" id="PQO26439.1"/>
    </source>
</evidence>
<feature type="transmembrane region" description="Helical" evidence="1">
    <location>
        <begin position="28"/>
        <end position="50"/>
    </location>
</feature>
<keyword evidence="1" id="KW-1133">Transmembrane helix</keyword>
<name>A0A2S8F2R4_9BACT</name>
<evidence type="ECO:0000313" key="3">
    <source>
        <dbReference type="Proteomes" id="UP000239388"/>
    </source>
</evidence>
<feature type="transmembrane region" description="Helical" evidence="1">
    <location>
        <begin position="100"/>
        <end position="126"/>
    </location>
</feature>
<dbReference type="RefSeq" id="WP_105360139.1">
    <property type="nucleotide sequence ID" value="NZ_PUIB01000031.1"/>
</dbReference>
<feature type="transmembrane region" description="Helical" evidence="1">
    <location>
        <begin position="138"/>
        <end position="162"/>
    </location>
</feature>
<gene>
    <name evidence="2" type="ORF">C5Y98_30335</name>
</gene>
<proteinExistence type="predicted"/>
<keyword evidence="1" id="KW-0812">Transmembrane</keyword>
<dbReference type="OrthoDB" id="276093at2"/>
<protein>
    <submittedName>
        <fullName evidence="2">Uncharacterized protein</fullName>
    </submittedName>
</protein>
<dbReference type="EMBL" id="PUIB01000031">
    <property type="protein sequence ID" value="PQO26439.1"/>
    <property type="molecule type" value="Genomic_DNA"/>
</dbReference>
<accession>A0A2S8F2R4</accession>